<dbReference type="NCBIfam" id="TIGR02971">
    <property type="entry name" value="heterocyst_DevB"/>
    <property type="match status" value="1"/>
</dbReference>
<comment type="subcellular location">
    <subcellularLocation>
        <location evidence="1">Cell envelope</location>
    </subcellularLocation>
</comment>
<evidence type="ECO:0000256" key="2">
    <source>
        <dbReference type="ARBA" id="ARBA00023054"/>
    </source>
</evidence>
<dbReference type="PANTHER" id="PTHR32347:SF27">
    <property type="entry name" value="RND EFFLUX PUMP MEMBRANE FUSION PROTEIN BARREL-SANDWICH DOMAIN-CONTAINING PROTEIN"/>
    <property type="match status" value="1"/>
</dbReference>
<reference evidence="4" key="1">
    <citation type="submission" date="2020-10" db="EMBL/GenBank/DDBJ databases">
        <authorList>
            <person name="Castelo-Branco R."/>
            <person name="Eusebio N."/>
            <person name="Adriana R."/>
            <person name="Vieira A."/>
            <person name="Brugerolle De Fraissinette N."/>
            <person name="Rezende De Castro R."/>
            <person name="Schneider M.P."/>
            <person name="Vasconcelos V."/>
            <person name="Leao P.N."/>
        </authorList>
    </citation>
    <scope>NUCLEOTIDE SEQUENCE</scope>
    <source>
        <strain evidence="4">LEGE 07157</strain>
    </source>
</reference>
<dbReference type="InterPro" id="IPR014315">
    <property type="entry name" value="ABC_heterocyst_DevB"/>
</dbReference>
<comment type="caution">
    <text evidence="4">The sequence shown here is derived from an EMBL/GenBank/DDBJ whole genome shotgun (WGS) entry which is preliminary data.</text>
</comment>
<feature type="coiled-coil region" evidence="3">
    <location>
        <begin position="220"/>
        <end position="265"/>
    </location>
</feature>
<dbReference type="GO" id="GO:0030313">
    <property type="term" value="C:cell envelope"/>
    <property type="evidence" value="ECO:0007669"/>
    <property type="project" value="UniProtKB-SubCell"/>
</dbReference>
<sequence length="392" mass="43359">MAIPFFSNPTRRWTIVFAIAAAAFATFAVVKYSKEFWVRDKPALSNSIESPQPKATVTALGRLVPQGEMIYLAPTPSVEGSKVAALRVEEGGLVKVGQIVAILDNRDRLQATLEQAKERVNVTRAKLDRVNAGASPREVEAQRAEIARWEVDLREAEAAADATIDRLQAQLRNVQTDYQRYQSLYQEGAIAASERDSRNLAVQTARSQLNEAIANRSRTLGTLREQIKEAKATLNRIAEVRPVDVQVAQAEVNDAIAAVRKAEADLELAYVRSPQNGQVLKIHTRPGEIAGNMGIVELGQTDRMEVIAEVYQTDINQVRLGQSATITSDVFPDELRGEVIRIGSQVTQQDIFAAESGSDVDRRIIEVRIRLNPEDSQQVKDFTHLQVQIALN</sequence>
<evidence type="ECO:0000313" key="4">
    <source>
        <dbReference type="EMBL" id="MBE9115907.1"/>
    </source>
</evidence>
<dbReference type="RefSeq" id="WP_194029004.1">
    <property type="nucleotide sequence ID" value="NZ_JADEWZ010000010.1"/>
</dbReference>
<dbReference type="InterPro" id="IPR050465">
    <property type="entry name" value="UPF0194_transport"/>
</dbReference>
<evidence type="ECO:0000256" key="3">
    <source>
        <dbReference type="SAM" id="Coils"/>
    </source>
</evidence>
<dbReference type="PRINTS" id="PR01490">
    <property type="entry name" value="RTXTOXIND"/>
</dbReference>
<dbReference type="SUPFAM" id="SSF111369">
    <property type="entry name" value="HlyD-like secretion proteins"/>
    <property type="match status" value="1"/>
</dbReference>
<keyword evidence="2 3" id="KW-0175">Coiled coil</keyword>
<keyword evidence="5" id="KW-1185">Reference proteome</keyword>
<evidence type="ECO:0000256" key="1">
    <source>
        <dbReference type="ARBA" id="ARBA00004196"/>
    </source>
</evidence>
<feature type="coiled-coil region" evidence="3">
    <location>
        <begin position="99"/>
        <end position="184"/>
    </location>
</feature>
<dbReference type="Gene3D" id="2.40.30.170">
    <property type="match status" value="1"/>
</dbReference>
<dbReference type="AlphaFoldDB" id="A0A8J7IS50"/>
<organism evidence="4 5">
    <name type="scientific">Lusitaniella coriacea LEGE 07157</name>
    <dbReference type="NCBI Taxonomy" id="945747"/>
    <lineage>
        <taxon>Bacteria</taxon>
        <taxon>Bacillati</taxon>
        <taxon>Cyanobacteriota</taxon>
        <taxon>Cyanophyceae</taxon>
        <taxon>Spirulinales</taxon>
        <taxon>Lusitaniellaceae</taxon>
        <taxon>Lusitaniella</taxon>
    </lineage>
</organism>
<gene>
    <name evidence="4" type="ORF">IQ249_08380</name>
</gene>
<dbReference type="Proteomes" id="UP000654482">
    <property type="component" value="Unassembled WGS sequence"/>
</dbReference>
<name>A0A8J7IS50_9CYAN</name>
<protein>
    <submittedName>
        <fullName evidence="4">ABC exporter membrane fusion protein</fullName>
    </submittedName>
</protein>
<dbReference type="EMBL" id="JADEWZ010000010">
    <property type="protein sequence ID" value="MBE9115907.1"/>
    <property type="molecule type" value="Genomic_DNA"/>
</dbReference>
<proteinExistence type="predicted"/>
<dbReference type="PANTHER" id="PTHR32347">
    <property type="entry name" value="EFFLUX SYSTEM COMPONENT YKNX-RELATED"/>
    <property type="match status" value="1"/>
</dbReference>
<accession>A0A8J7IS50</accession>
<evidence type="ECO:0000313" key="5">
    <source>
        <dbReference type="Proteomes" id="UP000654482"/>
    </source>
</evidence>